<evidence type="ECO:0000313" key="2">
    <source>
        <dbReference type="Proteomes" id="UP001259832"/>
    </source>
</evidence>
<reference evidence="1" key="1">
    <citation type="submission" date="2023-08" db="EMBL/GenBank/DDBJ databases">
        <title>Reference Genome Resource for the Citrus Pathogen Phytophthora citrophthora.</title>
        <authorList>
            <person name="Moller H."/>
            <person name="Coetzee B."/>
            <person name="Rose L.J."/>
            <person name="Van Niekerk J.M."/>
        </authorList>
    </citation>
    <scope>NUCLEOTIDE SEQUENCE</scope>
    <source>
        <strain evidence="1">STE-U-9442</strain>
    </source>
</reference>
<dbReference type="EMBL" id="JASMQC010000029">
    <property type="protein sequence ID" value="KAK1932479.1"/>
    <property type="molecule type" value="Genomic_DNA"/>
</dbReference>
<sequence>MTDLAARHTLSAQEMALVLQKPPGGDAKVRVIDPTSLAFVNGAIATESGYFRRALPGATKEIKILCPLNCNNNH</sequence>
<name>A0AAD9G616_9STRA</name>
<keyword evidence="2" id="KW-1185">Reference proteome</keyword>
<gene>
    <name evidence="1" type="ORF">P3T76_012063</name>
</gene>
<dbReference type="Proteomes" id="UP001259832">
    <property type="component" value="Unassembled WGS sequence"/>
</dbReference>
<organism evidence="1 2">
    <name type="scientific">Phytophthora citrophthora</name>
    <dbReference type="NCBI Taxonomy" id="4793"/>
    <lineage>
        <taxon>Eukaryota</taxon>
        <taxon>Sar</taxon>
        <taxon>Stramenopiles</taxon>
        <taxon>Oomycota</taxon>
        <taxon>Peronosporomycetes</taxon>
        <taxon>Peronosporales</taxon>
        <taxon>Peronosporaceae</taxon>
        <taxon>Phytophthora</taxon>
    </lineage>
</organism>
<evidence type="ECO:0000313" key="1">
    <source>
        <dbReference type="EMBL" id="KAK1932479.1"/>
    </source>
</evidence>
<accession>A0AAD9G616</accession>
<comment type="caution">
    <text evidence="1">The sequence shown here is derived from an EMBL/GenBank/DDBJ whole genome shotgun (WGS) entry which is preliminary data.</text>
</comment>
<proteinExistence type="predicted"/>
<dbReference type="AlphaFoldDB" id="A0AAD9G616"/>
<protein>
    <submittedName>
        <fullName evidence="1">Uncharacterized protein</fullName>
    </submittedName>
</protein>